<feature type="domain" description="C2H2-type" evidence="14">
    <location>
        <begin position="531"/>
        <end position="558"/>
    </location>
</feature>
<dbReference type="PROSITE" id="PS50157">
    <property type="entry name" value="ZINC_FINGER_C2H2_2"/>
    <property type="match status" value="6"/>
</dbReference>
<reference evidence="16" key="1">
    <citation type="journal article" date="2019" name="bioRxiv">
        <title>Long live the king: chromosome-level assembly of the lion (Panthera leo) using linked-read, Hi-C, and long read data.</title>
        <authorList>
            <person name="Armstrong E.E."/>
            <person name="Taylor R.W."/>
            <person name="Miller D.E."/>
            <person name="Kaelin C."/>
            <person name="Barsh G."/>
            <person name="Hadly E.A."/>
            <person name="Petrov D."/>
        </authorList>
    </citation>
    <scope>NUCLEOTIDE SEQUENCE [LARGE SCALE GENOMIC DNA]</scope>
</reference>
<feature type="domain" description="C2H2-type" evidence="14">
    <location>
        <begin position="350"/>
        <end position="377"/>
    </location>
</feature>
<keyword evidence="7" id="KW-0862">Zinc</keyword>
<dbReference type="Pfam" id="PF00096">
    <property type="entry name" value="zf-C2H2"/>
    <property type="match status" value="3"/>
</dbReference>
<protein>
    <recommendedName>
        <fullName evidence="18">Zinc finger protein 334</fullName>
    </recommendedName>
</protein>
<sequence length="559" mass="64538">IGLLQGSVLFEDVSVDFTRKEWRLLDPAQRLLCRDVMLENYGHLVSLGRCVTRPELTFKLEQGEGPWAPRRELPSQSPPEHQKANNMKERSQEKVDKYLRQALFFNSRILTMERGKMLREAFNMATNPVPSRKMSHKCDSSGTSLKSVSGLIIINRNQIRKKPNDLNGCGFLDMVHEKTHPGNKPCENDQKKSHRHNEEFIQHQKNSVLKKILEYNNCGKAFHKKTAFVTCKRAHKGEKSSEGNECRQAITQKLKLNAHPRTLRERKSHESNKNRKSSFMKSKHAHQRAHLGEKYYDCNKLEKSFSRKSNPTQHQRGYGGGKPKEYNESEETLWKSYHIQSERTLGKKVYDSDKCGKSFHAKPCLTQHQRTHTTEKLSEGNDSESTVKKESHLPLNQRINTRENSFKGKKCEKSSCEKPKLTQHQSAHKGKKAYDCNRCRKSFRKKTDLAQPQSTHTGKKPFECNECGKSFFKPYECNECGKSFCQKSALTVHQRTHTGEKPYKCNECGKTFRVKSNLTQHQRTHTGEKPYKCPECGKTFHEKSALAKHQRIHTGEKTL</sequence>
<evidence type="ECO:0000313" key="17">
    <source>
        <dbReference type="Proteomes" id="UP000694399"/>
    </source>
</evidence>
<comment type="similarity">
    <text evidence="3">Belongs to the krueppel C2H2-type zinc-finger protein family.</text>
</comment>
<evidence type="ECO:0000256" key="9">
    <source>
        <dbReference type="ARBA" id="ARBA00023125"/>
    </source>
</evidence>
<dbReference type="Ensembl" id="ENSPLOT00000002473.1">
    <property type="protein sequence ID" value="ENSPLOP00000002270.1"/>
    <property type="gene ID" value="ENSPLOG00000001626.1"/>
</dbReference>
<dbReference type="GO" id="GO:0008270">
    <property type="term" value="F:zinc ion binding"/>
    <property type="evidence" value="ECO:0007669"/>
    <property type="project" value="UniProtKB-KW"/>
</dbReference>
<accession>A0A8C8WEF4</accession>
<dbReference type="FunFam" id="3.30.160.60:FF:002278">
    <property type="entry name" value="Zinc finger protein 320"/>
    <property type="match status" value="1"/>
</dbReference>
<feature type="region of interest" description="Disordered" evidence="13">
    <location>
        <begin position="255"/>
        <end position="326"/>
    </location>
</feature>
<feature type="compositionally biased region" description="Basic and acidic residues" evidence="13">
    <location>
        <begin position="290"/>
        <end position="305"/>
    </location>
</feature>
<feature type="domain" description="C2H2-type" evidence="14">
    <location>
        <begin position="434"/>
        <end position="461"/>
    </location>
</feature>
<feature type="compositionally biased region" description="Basic and acidic residues" evidence="13">
    <location>
        <begin position="372"/>
        <end position="392"/>
    </location>
</feature>
<organism evidence="16 17">
    <name type="scientific">Panthera leo</name>
    <name type="common">Lion</name>
    <dbReference type="NCBI Taxonomy" id="9689"/>
    <lineage>
        <taxon>Eukaryota</taxon>
        <taxon>Metazoa</taxon>
        <taxon>Chordata</taxon>
        <taxon>Craniata</taxon>
        <taxon>Vertebrata</taxon>
        <taxon>Euteleostomi</taxon>
        <taxon>Mammalia</taxon>
        <taxon>Eutheria</taxon>
        <taxon>Laurasiatheria</taxon>
        <taxon>Carnivora</taxon>
        <taxon>Feliformia</taxon>
        <taxon>Felidae</taxon>
        <taxon>Pantherinae</taxon>
        <taxon>Panthera</taxon>
    </lineage>
</organism>
<dbReference type="PROSITE" id="PS50805">
    <property type="entry name" value="KRAB"/>
    <property type="match status" value="1"/>
</dbReference>
<evidence type="ECO:0000256" key="10">
    <source>
        <dbReference type="ARBA" id="ARBA00023163"/>
    </source>
</evidence>
<feature type="compositionally biased region" description="Basic and acidic residues" evidence="13">
    <location>
        <begin position="262"/>
        <end position="273"/>
    </location>
</feature>
<keyword evidence="4" id="KW-0479">Metal-binding</keyword>
<evidence type="ECO:0000256" key="4">
    <source>
        <dbReference type="ARBA" id="ARBA00022723"/>
    </source>
</evidence>
<keyword evidence="11" id="KW-0539">Nucleus</keyword>
<evidence type="ECO:0000256" key="6">
    <source>
        <dbReference type="ARBA" id="ARBA00022771"/>
    </source>
</evidence>
<dbReference type="FunFam" id="3.30.160.60:FF:000446">
    <property type="entry name" value="Zinc finger protein"/>
    <property type="match status" value="1"/>
</dbReference>
<feature type="compositionally biased region" description="Basic residues" evidence="13">
    <location>
        <begin position="274"/>
        <end position="289"/>
    </location>
</feature>
<feature type="region of interest" description="Disordered" evidence="13">
    <location>
        <begin position="63"/>
        <end position="92"/>
    </location>
</feature>
<keyword evidence="8" id="KW-0805">Transcription regulation</keyword>
<keyword evidence="10" id="KW-0804">Transcription</keyword>
<comment type="function">
    <text evidence="1">May be involved in transcriptional regulation.</text>
</comment>
<evidence type="ECO:0000259" key="14">
    <source>
        <dbReference type="PROSITE" id="PS50157"/>
    </source>
</evidence>
<dbReference type="SMART" id="SM00355">
    <property type="entry name" value="ZnF_C2H2"/>
    <property type="match status" value="6"/>
</dbReference>
<dbReference type="Pfam" id="PF01352">
    <property type="entry name" value="KRAB"/>
    <property type="match status" value="1"/>
</dbReference>
<dbReference type="InterPro" id="IPR036051">
    <property type="entry name" value="KRAB_dom_sf"/>
</dbReference>
<dbReference type="GO" id="GO:0000977">
    <property type="term" value="F:RNA polymerase II transcription regulatory region sequence-specific DNA binding"/>
    <property type="evidence" value="ECO:0007669"/>
    <property type="project" value="TreeGrafter"/>
</dbReference>
<reference evidence="16" key="3">
    <citation type="submission" date="2025-09" db="UniProtKB">
        <authorList>
            <consortium name="Ensembl"/>
        </authorList>
    </citation>
    <scope>IDENTIFICATION</scope>
</reference>
<dbReference type="GO" id="GO:0005634">
    <property type="term" value="C:nucleus"/>
    <property type="evidence" value="ECO:0007669"/>
    <property type="project" value="UniProtKB-SubCell"/>
</dbReference>
<evidence type="ECO:0000256" key="7">
    <source>
        <dbReference type="ARBA" id="ARBA00022833"/>
    </source>
</evidence>
<dbReference type="SMART" id="SM00349">
    <property type="entry name" value="KRAB"/>
    <property type="match status" value="1"/>
</dbReference>
<keyword evidence="17" id="KW-1185">Reference proteome</keyword>
<feature type="domain" description="C2H2-type" evidence="14">
    <location>
        <begin position="475"/>
        <end position="502"/>
    </location>
</feature>
<evidence type="ECO:0000256" key="12">
    <source>
        <dbReference type="PROSITE-ProRule" id="PRU00042"/>
    </source>
</evidence>
<evidence type="ECO:0000256" key="2">
    <source>
        <dbReference type="ARBA" id="ARBA00004123"/>
    </source>
</evidence>
<evidence type="ECO:0000256" key="13">
    <source>
        <dbReference type="SAM" id="MobiDB-lite"/>
    </source>
</evidence>
<feature type="compositionally biased region" description="Basic and acidic residues" evidence="13">
    <location>
        <begin position="80"/>
        <end position="92"/>
    </location>
</feature>
<feature type="domain" description="C2H2-type" evidence="14">
    <location>
        <begin position="503"/>
        <end position="530"/>
    </location>
</feature>
<dbReference type="InterPro" id="IPR036236">
    <property type="entry name" value="Znf_C2H2_sf"/>
</dbReference>
<dbReference type="GeneTree" id="ENSGT00940000153505"/>
<evidence type="ECO:0008006" key="18">
    <source>
        <dbReference type="Google" id="ProtNLM"/>
    </source>
</evidence>
<evidence type="ECO:0000313" key="16">
    <source>
        <dbReference type="Ensembl" id="ENSPLOP00000002270.1"/>
    </source>
</evidence>
<dbReference type="InterPro" id="IPR001909">
    <property type="entry name" value="KRAB"/>
</dbReference>
<dbReference type="Gene3D" id="6.10.140.140">
    <property type="match status" value="1"/>
</dbReference>
<evidence type="ECO:0000256" key="3">
    <source>
        <dbReference type="ARBA" id="ARBA00006991"/>
    </source>
</evidence>
<name>A0A8C8WEF4_PANLE</name>
<dbReference type="GO" id="GO:0000981">
    <property type="term" value="F:DNA-binding transcription factor activity, RNA polymerase II-specific"/>
    <property type="evidence" value="ECO:0007669"/>
    <property type="project" value="TreeGrafter"/>
</dbReference>
<evidence type="ECO:0000259" key="15">
    <source>
        <dbReference type="PROSITE" id="PS50805"/>
    </source>
</evidence>
<dbReference type="Gene3D" id="3.30.160.60">
    <property type="entry name" value="Classic Zinc Finger"/>
    <property type="match status" value="8"/>
</dbReference>
<proteinExistence type="inferred from homology"/>
<dbReference type="FunFam" id="3.30.160.60:FF:004137">
    <property type="match status" value="1"/>
</dbReference>
<dbReference type="AlphaFoldDB" id="A0A8C8WEF4"/>
<keyword evidence="5" id="KW-0677">Repeat</keyword>
<dbReference type="PROSITE" id="PS00028">
    <property type="entry name" value="ZINC_FINGER_C2H2_1"/>
    <property type="match status" value="3"/>
</dbReference>
<reference evidence="16" key="2">
    <citation type="submission" date="2025-08" db="UniProtKB">
        <authorList>
            <consortium name="Ensembl"/>
        </authorList>
    </citation>
    <scope>IDENTIFICATION</scope>
</reference>
<dbReference type="Proteomes" id="UP000694399">
    <property type="component" value="Chromosome B1"/>
</dbReference>
<evidence type="ECO:0000256" key="8">
    <source>
        <dbReference type="ARBA" id="ARBA00023015"/>
    </source>
</evidence>
<dbReference type="OMA" id="EKSCLTQ"/>
<dbReference type="SUPFAM" id="SSF57667">
    <property type="entry name" value="beta-beta-alpha zinc fingers"/>
    <property type="match status" value="6"/>
</dbReference>
<evidence type="ECO:0000256" key="5">
    <source>
        <dbReference type="ARBA" id="ARBA00022737"/>
    </source>
</evidence>
<comment type="subcellular location">
    <subcellularLocation>
        <location evidence="2">Nucleus</location>
    </subcellularLocation>
</comment>
<evidence type="ECO:0000256" key="11">
    <source>
        <dbReference type="ARBA" id="ARBA00023242"/>
    </source>
</evidence>
<dbReference type="FunFam" id="3.30.160.60:FF:002090">
    <property type="entry name" value="Zinc finger protein 473"/>
    <property type="match status" value="1"/>
</dbReference>
<dbReference type="CDD" id="cd07765">
    <property type="entry name" value="KRAB_A-box"/>
    <property type="match status" value="1"/>
</dbReference>
<feature type="domain" description="C2H2-type" evidence="14">
    <location>
        <begin position="296"/>
        <end position="323"/>
    </location>
</feature>
<feature type="domain" description="KRAB" evidence="15">
    <location>
        <begin position="8"/>
        <end position="79"/>
    </location>
</feature>
<dbReference type="PANTHER" id="PTHR24381">
    <property type="entry name" value="ZINC FINGER PROTEIN"/>
    <property type="match status" value="1"/>
</dbReference>
<dbReference type="PANTHER" id="PTHR24381:SF390">
    <property type="entry name" value="ZINC FINGER PROTEIN 37 HOMOLOG"/>
    <property type="match status" value="1"/>
</dbReference>
<dbReference type="SUPFAM" id="SSF109640">
    <property type="entry name" value="KRAB domain (Kruppel-associated box)"/>
    <property type="match status" value="1"/>
</dbReference>
<dbReference type="InterPro" id="IPR013087">
    <property type="entry name" value="Znf_C2H2_type"/>
</dbReference>
<dbReference type="FunFam" id="3.30.160.60:FF:000060">
    <property type="entry name" value="zinc finger protein 436"/>
    <property type="match status" value="1"/>
</dbReference>
<keyword evidence="6 12" id="KW-0863">Zinc-finger</keyword>
<keyword evidence="9" id="KW-0238">DNA-binding</keyword>
<evidence type="ECO:0000256" key="1">
    <source>
        <dbReference type="ARBA" id="ARBA00003767"/>
    </source>
</evidence>
<feature type="region of interest" description="Disordered" evidence="13">
    <location>
        <begin position="366"/>
        <end position="392"/>
    </location>
</feature>